<dbReference type="AlphaFoldDB" id="A0A5K3ELE9"/>
<proteinExistence type="predicted"/>
<feature type="coiled-coil region" evidence="1">
    <location>
        <begin position="300"/>
        <end position="348"/>
    </location>
</feature>
<keyword evidence="1" id="KW-0175">Coiled coil</keyword>
<reference evidence="2 3" key="1">
    <citation type="submission" date="2019-11" db="UniProtKB">
        <authorList>
            <consortium name="WormBaseParasite"/>
        </authorList>
    </citation>
    <scope>IDENTIFICATION</scope>
</reference>
<feature type="coiled-coil region" evidence="1">
    <location>
        <begin position="233"/>
        <end position="267"/>
    </location>
</feature>
<dbReference type="WBParaSite" id="MCU_001462-RC">
    <property type="protein sequence ID" value="MCU_001462-RC"/>
    <property type="gene ID" value="MCU_001462"/>
</dbReference>
<evidence type="ECO:0000313" key="3">
    <source>
        <dbReference type="WBParaSite" id="MCU_001462-RB"/>
    </source>
</evidence>
<feature type="coiled-coil region" evidence="1">
    <location>
        <begin position="109"/>
        <end position="136"/>
    </location>
</feature>
<dbReference type="WBParaSite" id="MCU_001462-RA">
    <property type="protein sequence ID" value="MCU_001462-RA"/>
    <property type="gene ID" value="MCU_001462"/>
</dbReference>
<name>A0A5K3ELE9_MESCO</name>
<evidence type="ECO:0000256" key="1">
    <source>
        <dbReference type="SAM" id="Coils"/>
    </source>
</evidence>
<organism evidence="4">
    <name type="scientific">Mesocestoides corti</name>
    <name type="common">Flatworm</name>
    <dbReference type="NCBI Taxonomy" id="53468"/>
    <lineage>
        <taxon>Eukaryota</taxon>
        <taxon>Metazoa</taxon>
        <taxon>Spiralia</taxon>
        <taxon>Lophotrochozoa</taxon>
        <taxon>Platyhelminthes</taxon>
        <taxon>Cestoda</taxon>
        <taxon>Eucestoda</taxon>
        <taxon>Cyclophyllidea</taxon>
        <taxon>Mesocestoididae</taxon>
        <taxon>Mesocestoides</taxon>
    </lineage>
</organism>
<evidence type="ECO:0000313" key="2">
    <source>
        <dbReference type="WBParaSite" id="MCU_001462-RA"/>
    </source>
</evidence>
<protein>
    <submittedName>
        <fullName evidence="2 3">Myosin_tail_1 domain-containing protein</fullName>
    </submittedName>
</protein>
<sequence length="420" mass="48215">MNHRALLTIHYATMLAFRQFYFLVCLNSKQLTLNHVNAPLILSRMLKQVKCSRGIQAIGDHCSNALRLVSPKKVRHVMLQVGIGSQERRKLISQLDQVSSELQMERSLRRKSEQLHESLLKKTEKLEERSKQEQDLLCENLRLKEELAIEVRSRNLLEKRLQDISRRVEMTVQRFEVLTASTLDYSQVIKEKLAQMEAEMAMRESMWTKSILEAESRIDELTQEEKTVCQRIAKACESGRAQVEAELKAAKDRYAQLEAEFRSALLTESKRYSQMSMRAAAAEEVVQKQSQELIAANEHLNSATATVNNLKKTIVEQQQELQLSDQNLLNAKDLLKNMNKTIKEITTQLSEEVKAKMKLMEEHEECCLMKDRLSEQKETISRLQEENIGLKQQQGDLSNNNAALSVEVSELETKLVVCAG</sequence>
<evidence type="ECO:0000313" key="4">
    <source>
        <dbReference type="WBParaSite" id="MCU_001462-RC"/>
    </source>
</evidence>
<dbReference type="WBParaSite" id="MCU_001462-RB">
    <property type="protein sequence ID" value="MCU_001462-RB"/>
    <property type="gene ID" value="MCU_001462"/>
</dbReference>
<feature type="coiled-coil region" evidence="1">
    <location>
        <begin position="373"/>
        <end position="400"/>
    </location>
</feature>
<accession>A0A5K3ELE9</accession>